<feature type="transmembrane region" description="Helical" evidence="2">
    <location>
        <begin position="182"/>
        <end position="204"/>
    </location>
</feature>
<dbReference type="EMBL" id="JADJZA010000001">
    <property type="protein sequence ID" value="MBK9296080.1"/>
    <property type="molecule type" value="Genomic_DNA"/>
</dbReference>
<evidence type="ECO:0000259" key="3">
    <source>
        <dbReference type="Pfam" id="PF09925"/>
    </source>
</evidence>
<evidence type="ECO:0000256" key="1">
    <source>
        <dbReference type="SAM" id="MobiDB-lite"/>
    </source>
</evidence>
<comment type="caution">
    <text evidence="4">The sequence shown here is derived from an EMBL/GenBank/DDBJ whole genome shotgun (WGS) entry which is preliminary data.</text>
</comment>
<feature type="transmembrane region" description="Helical" evidence="2">
    <location>
        <begin position="549"/>
        <end position="568"/>
    </location>
</feature>
<accession>A0A936N9V1</accession>
<feature type="transmembrane region" description="Helical" evidence="2">
    <location>
        <begin position="241"/>
        <end position="260"/>
    </location>
</feature>
<feature type="region of interest" description="Disordered" evidence="1">
    <location>
        <begin position="95"/>
        <end position="115"/>
    </location>
</feature>
<feature type="transmembrane region" description="Helical" evidence="2">
    <location>
        <begin position="851"/>
        <end position="868"/>
    </location>
</feature>
<dbReference type="Pfam" id="PF09925">
    <property type="entry name" value="DUF2157"/>
    <property type="match status" value="1"/>
</dbReference>
<dbReference type="Proteomes" id="UP000727993">
    <property type="component" value="Unassembled WGS sequence"/>
</dbReference>
<dbReference type="NCBIfam" id="NF047321">
    <property type="entry name" value="SCO7613_CTERM"/>
    <property type="match status" value="1"/>
</dbReference>
<sequence>MTTPDTSATSAAQPAVGACPRCGARLSAAIGTPNAACPSCHLALGGPLVAELSDLNRRHGELHRYRNEVLAIVAHDLEANERRRGEVLAALEPASPTAAGQPPHQAAERGRPAGGNGRGTQALLLGLGVLCLAIAVAVFAAVGWGRLNPAGQAAVLLAATVVAGFGGLALHRRGLRATGEAVLCLAAAMVLVDIAVFGDALGAGAGDLRFWSGGLALLAALGAATRRWGGAGGLAPPSSGALIGVVAAQLTLPMAVGAALGRHSSTGFDLTLGDPGLTQVGIAGVAVVGIVQAIVVTLGTRERRWSPASPVVGMALLTAAAGWFVSASMALALNEPTAAAAILAGAAIAATLAALLPQLGSAWTNLAAAGTAAAALGAWTALAPDALSLTVWVATGAALAVLAACTTPQRSRWGGALVAGLVLAGTTWVLLAAGGSALDDLTTRLGGTPEGTAGADYSWAEVLAVAMIVTAAVVGALMILARHRNRRAWIGPLTAAAVVLIAYLAMALPPLIGVSQLTWAIVLTLAAAAGAAAVTAISISGAAGAAIRAAGWAAAGTTAAAALALGFVGDDLDLWWALTGVAALLAVLTGRAGRTIESTGLAGVAGLLTVVGAASTAALFDAGPTWVAIVAVTTSGVLAVAAAAVVWAAEEVAAAGRGPRSVAGAIWSTVARPFIALMLGAQAVALVVAVVDSIDRQAAVSGTVNLLIGAICWFAVSILIRQGLAAAVGAVLSQFAAWLALGIAGVGLVEAYTVPGALVLLALGAEAMRRSPQRGSWMSLSPALVVALVPSSMVAIADGGARMLALIAVGALLVIVGGLLRLGAPVVAGACCVVTLSFVEVAPLVGSLPRYLTFGTAGAVLLVTGATFERRRAELRSLHRQLRSLR</sequence>
<keyword evidence="2" id="KW-0472">Membrane</keyword>
<keyword evidence="2" id="KW-0812">Transmembrane</keyword>
<feature type="transmembrane region" description="Helical" evidence="2">
    <location>
        <begin position="363"/>
        <end position="381"/>
    </location>
</feature>
<organism evidence="4 5">
    <name type="scientific">Candidatus Neomicrothrix subdominans</name>
    <dbReference type="NCBI Taxonomy" id="2954438"/>
    <lineage>
        <taxon>Bacteria</taxon>
        <taxon>Bacillati</taxon>
        <taxon>Actinomycetota</taxon>
        <taxon>Acidimicrobiia</taxon>
        <taxon>Acidimicrobiales</taxon>
        <taxon>Microthrixaceae</taxon>
        <taxon>Candidatus Neomicrothrix</taxon>
    </lineage>
</organism>
<gene>
    <name evidence="4" type="ORF">IPN02_04235</name>
</gene>
<feature type="transmembrane region" description="Helical" evidence="2">
    <location>
        <begin position="311"/>
        <end position="332"/>
    </location>
</feature>
<dbReference type="InterPro" id="IPR018677">
    <property type="entry name" value="DUF2157"/>
</dbReference>
<feature type="transmembrane region" description="Helical" evidence="2">
    <location>
        <begin position="777"/>
        <end position="797"/>
    </location>
</feature>
<feature type="transmembrane region" description="Helical" evidence="2">
    <location>
        <begin position="697"/>
        <end position="716"/>
    </location>
</feature>
<feature type="transmembrane region" description="Helical" evidence="2">
    <location>
        <begin position="280"/>
        <end position="299"/>
    </location>
</feature>
<feature type="transmembrane region" description="Helical" evidence="2">
    <location>
        <begin position="210"/>
        <end position="229"/>
    </location>
</feature>
<feature type="transmembrane region" description="Helical" evidence="2">
    <location>
        <begin position="458"/>
        <end position="481"/>
    </location>
</feature>
<feature type="transmembrane region" description="Helical" evidence="2">
    <location>
        <begin position="670"/>
        <end position="691"/>
    </location>
</feature>
<proteinExistence type="predicted"/>
<feature type="transmembrane region" description="Helical" evidence="2">
    <location>
        <begin position="518"/>
        <end position="537"/>
    </location>
</feature>
<feature type="transmembrane region" description="Helical" evidence="2">
    <location>
        <begin position="387"/>
        <end position="405"/>
    </location>
</feature>
<name>A0A936N9V1_9ACTN</name>
<feature type="transmembrane region" description="Helical" evidence="2">
    <location>
        <begin position="417"/>
        <end position="438"/>
    </location>
</feature>
<feature type="transmembrane region" description="Helical" evidence="2">
    <location>
        <begin position="626"/>
        <end position="649"/>
    </location>
</feature>
<evidence type="ECO:0000313" key="4">
    <source>
        <dbReference type="EMBL" id="MBK9296080.1"/>
    </source>
</evidence>
<feature type="transmembrane region" description="Helical" evidence="2">
    <location>
        <begin position="150"/>
        <end position="170"/>
    </location>
</feature>
<feature type="transmembrane region" description="Helical" evidence="2">
    <location>
        <begin position="803"/>
        <end position="820"/>
    </location>
</feature>
<protein>
    <submittedName>
        <fullName evidence="4">DUF2157 domain-containing protein</fullName>
    </submittedName>
</protein>
<feature type="domain" description="DUF2157" evidence="3">
    <location>
        <begin position="117"/>
        <end position="222"/>
    </location>
</feature>
<feature type="transmembrane region" description="Helical" evidence="2">
    <location>
        <begin position="600"/>
        <end position="620"/>
    </location>
</feature>
<feature type="transmembrane region" description="Helical" evidence="2">
    <location>
        <begin position="493"/>
        <end position="512"/>
    </location>
</feature>
<dbReference type="AlphaFoldDB" id="A0A936N9V1"/>
<keyword evidence="2" id="KW-1133">Transmembrane helix</keyword>
<feature type="transmembrane region" description="Helical" evidence="2">
    <location>
        <begin position="747"/>
        <end position="765"/>
    </location>
</feature>
<feature type="transmembrane region" description="Helical" evidence="2">
    <location>
        <begin position="827"/>
        <end position="845"/>
    </location>
</feature>
<evidence type="ECO:0000256" key="2">
    <source>
        <dbReference type="SAM" id="Phobius"/>
    </source>
</evidence>
<evidence type="ECO:0000313" key="5">
    <source>
        <dbReference type="Proteomes" id="UP000727993"/>
    </source>
</evidence>
<dbReference type="InterPro" id="IPR058062">
    <property type="entry name" value="SCO7613_C"/>
</dbReference>
<feature type="transmembrane region" description="Helical" evidence="2">
    <location>
        <begin position="338"/>
        <end position="356"/>
    </location>
</feature>
<reference evidence="4 5" key="1">
    <citation type="submission" date="2020-10" db="EMBL/GenBank/DDBJ databases">
        <title>Connecting structure to function with the recovery of over 1000 high-quality activated sludge metagenome-assembled genomes encoding full-length rRNA genes using long-read sequencing.</title>
        <authorList>
            <person name="Singleton C.M."/>
            <person name="Petriglieri F."/>
            <person name="Kristensen J.M."/>
            <person name="Kirkegaard R.H."/>
            <person name="Michaelsen T.Y."/>
            <person name="Andersen M.H."/>
            <person name="Karst S.M."/>
            <person name="Dueholm M.S."/>
            <person name="Nielsen P.H."/>
            <person name="Albertsen M."/>
        </authorList>
    </citation>
    <scope>NUCLEOTIDE SEQUENCE [LARGE SCALE GENOMIC DNA]</scope>
    <source>
        <strain evidence="4">Lyne_18-Q3-R50-59_MAXAC.006</strain>
    </source>
</reference>
<feature type="transmembrane region" description="Helical" evidence="2">
    <location>
        <begin position="122"/>
        <end position="144"/>
    </location>
</feature>